<gene>
    <name evidence="4" type="ORF">BC643_2775</name>
</gene>
<dbReference type="Pfam" id="PF04773">
    <property type="entry name" value="FecR"/>
    <property type="match status" value="1"/>
</dbReference>
<name>A0A419WAF6_9BACT</name>
<evidence type="ECO:0000313" key="4">
    <source>
        <dbReference type="EMBL" id="RKD92404.1"/>
    </source>
</evidence>
<keyword evidence="1" id="KW-1133">Transmembrane helix</keyword>
<protein>
    <submittedName>
        <fullName evidence="4">FecR family protein</fullName>
    </submittedName>
</protein>
<accession>A0A419WAF6</accession>
<evidence type="ECO:0000259" key="3">
    <source>
        <dbReference type="Pfam" id="PF16344"/>
    </source>
</evidence>
<keyword evidence="1" id="KW-0812">Transmembrane</keyword>
<dbReference type="InterPro" id="IPR032508">
    <property type="entry name" value="FecR_C"/>
</dbReference>
<evidence type="ECO:0000313" key="5">
    <source>
        <dbReference type="Proteomes" id="UP000283387"/>
    </source>
</evidence>
<keyword evidence="5" id="KW-1185">Reference proteome</keyword>
<dbReference type="EMBL" id="RAPN01000001">
    <property type="protein sequence ID" value="RKD92404.1"/>
    <property type="molecule type" value="Genomic_DNA"/>
</dbReference>
<dbReference type="InterPro" id="IPR012373">
    <property type="entry name" value="Ferrdict_sens_TM"/>
</dbReference>
<keyword evidence="1" id="KW-0472">Membrane</keyword>
<dbReference type="Pfam" id="PF16344">
    <property type="entry name" value="FecR_C"/>
    <property type="match status" value="1"/>
</dbReference>
<dbReference type="Gene3D" id="2.60.120.1440">
    <property type="match status" value="1"/>
</dbReference>
<dbReference type="PIRSF" id="PIRSF018266">
    <property type="entry name" value="FecR"/>
    <property type="match status" value="1"/>
</dbReference>
<dbReference type="PANTHER" id="PTHR30273:SF2">
    <property type="entry name" value="PROTEIN FECR"/>
    <property type="match status" value="1"/>
</dbReference>
<proteinExistence type="predicted"/>
<dbReference type="GO" id="GO:0016989">
    <property type="term" value="F:sigma factor antagonist activity"/>
    <property type="evidence" value="ECO:0007669"/>
    <property type="project" value="TreeGrafter"/>
</dbReference>
<dbReference type="PANTHER" id="PTHR30273">
    <property type="entry name" value="PERIPLASMIC SIGNAL SENSOR AND SIGMA FACTOR ACTIVATOR FECR-RELATED"/>
    <property type="match status" value="1"/>
</dbReference>
<dbReference type="Proteomes" id="UP000283387">
    <property type="component" value="Unassembled WGS sequence"/>
</dbReference>
<dbReference type="InterPro" id="IPR006860">
    <property type="entry name" value="FecR"/>
</dbReference>
<evidence type="ECO:0000256" key="1">
    <source>
        <dbReference type="SAM" id="Phobius"/>
    </source>
</evidence>
<reference evidence="4 5" key="1">
    <citation type="submission" date="2018-09" db="EMBL/GenBank/DDBJ databases">
        <title>Genomic Encyclopedia of Archaeal and Bacterial Type Strains, Phase II (KMG-II): from individual species to whole genera.</title>
        <authorList>
            <person name="Goeker M."/>
        </authorList>
    </citation>
    <scope>NUCLEOTIDE SEQUENCE [LARGE SCALE GENOMIC DNA]</scope>
    <source>
        <strain evidence="4 5">DSM 27148</strain>
    </source>
</reference>
<dbReference type="Gene3D" id="3.55.50.30">
    <property type="match status" value="1"/>
</dbReference>
<feature type="domain" description="FecR protein" evidence="2">
    <location>
        <begin position="113"/>
        <end position="201"/>
    </location>
</feature>
<organism evidence="4 5">
    <name type="scientific">Mangrovibacterium diazotrophicum</name>
    <dbReference type="NCBI Taxonomy" id="1261403"/>
    <lineage>
        <taxon>Bacteria</taxon>
        <taxon>Pseudomonadati</taxon>
        <taxon>Bacteroidota</taxon>
        <taxon>Bacteroidia</taxon>
        <taxon>Marinilabiliales</taxon>
        <taxon>Prolixibacteraceae</taxon>
        <taxon>Mangrovibacterium</taxon>
    </lineage>
</organism>
<feature type="domain" description="Protein FecR C-terminal" evidence="3">
    <location>
        <begin position="245"/>
        <end position="310"/>
    </location>
</feature>
<sequence>MANRAHKLDKLIDNYLNEKSSPEEKRLLDDFVSDDQFNLQWEQKEMGNQQEVFSSINNAILNQTRTKSFHAISKQQIRWTISVAASLLLLIGVYSWIKFTPEPLQQYSFSTEAQSDSLLLPDGSVIFLSPETELSYDNRFNTERRKVTLVRGNAFFKVARNPEKPFIISSGAIKTKVLGTSFNIHTAINGYRVTVHTGKVNVSSDSESVDLTPLEEVNYSSASGKLSVGKVSPAAISPWYNSDITLADQSLETILNLIEQKFNLDTIRVETKQLEARATVYIARDASLNSIVEQLNYITNLKFEIHGKEIRCAHATEI</sequence>
<comment type="caution">
    <text evidence="4">The sequence shown here is derived from an EMBL/GenBank/DDBJ whole genome shotgun (WGS) entry which is preliminary data.</text>
</comment>
<evidence type="ECO:0000259" key="2">
    <source>
        <dbReference type="Pfam" id="PF04773"/>
    </source>
</evidence>
<dbReference type="RefSeq" id="WP_120273616.1">
    <property type="nucleotide sequence ID" value="NZ_RAPN01000001.1"/>
</dbReference>
<dbReference type="OrthoDB" id="676789at2"/>
<dbReference type="AlphaFoldDB" id="A0A419WAF6"/>
<feature type="transmembrane region" description="Helical" evidence="1">
    <location>
        <begin position="77"/>
        <end position="97"/>
    </location>
</feature>